<evidence type="ECO:0000256" key="3">
    <source>
        <dbReference type="ARBA" id="ARBA00022676"/>
    </source>
</evidence>
<feature type="transmembrane region" description="Helical" evidence="6">
    <location>
        <begin position="21"/>
        <end position="38"/>
    </location>
</feature>
<dbReference type="EMBL" id="JAGSXJ010000013">
    <property type="protein sequence ID" value="KAH6686375.1"/>
    <property type="molecule type" value="Genomic_DNA"/>
</dbReference>
<accession>A0A9P9A9U9</accession>
<sequence length="296" mass="34185">MLAPPYIARRIQSQKWMLPRVVYVLIAASISMYSLFFLRAEHAGAALLNFRPAWAAGSAEGDRAVQASWFEMGHLPEQEAPDDEHLAICVAVKEQQEDMMQIEFYRRCLKRWRNRHTWMAFIDADEFFYTPGPESLLDILRPLEANLTIGAFAVNVMANPHLQRPPNPPQISPQILHPMRRRPWRRPQGEINRHIKTIVKTKYGEGPRRDPHSFYLLNHTIVVGEDEQEAIAGPFRLSLTRNRVGLAHYALKSRAEFVEKSNRGTAQNNYKGDAFWDALEKYARHTNCTDLVHYDP</sequence>
<gene>
    <name evidence="7" type="ORF">F5X68DRAFT_240666</name>
</gene>
<comment type="similarity">
    <text evidence="2">Belongs to the glycosyltransferase 92 family.</text>
</comment>
<evidence type="ECO:0008006" key="9">
    <source>
        <dbReference type="Google" id="ProtNLM"/>
    </source>
</evidence>
<comment type="caution">
    <text evidence="7">The sequence shown here is derived from an EMBL/GenBank/DDBJ whole genome shotgun (WGS) entry which is preliminary data.</text>
</comment>
<dbReference type="OrthoDB" id="2526284at2759"/>
<evidence type="ECO:0000313" key="8">
    <source>
        <dbReference type="Proteomes" id="UP000770015"/>
    </source>
</evidence>
<keyword evidence="8" id="KW-1185">Reference proteome</keyword>
<keyword evidence="6" id="KW-0812">Transmembrane</keyword>
<dbReference type="GO" id="GO:0016020">
    <property type="term" value="C:membrane"/>
    <property type="evidence" value="ECO:0007669"/>
    <property type="project" value="UniProtKB-SubCell"/>
</dbReference>
<evidence type="ECO:0000256" key="4">
    <source>
        <dbReference type="ARBA" id="ARBA00022679"/>
    </source>
</evidence>
<comment type="subcellular location">
    <subcellularLocation>
        <location evidence="1">Membrane</location>
    </subcellularLocation>
</comment>
<evidence type="ECO:0000256" key="1">
    <source>
        <dbReference type="ARBA" id="ARBA00004370"/>
    </source>
</evidence>
<name>A0A9P9A9U9_9PEZI</name>
<protein>
    <recommendedName>
        <fullName evidence="9">Glycosyltransferase family 92 protein</fullName>
    </recommendedName>
</protein>
<dbReference type="GO" id="GO:0016757">
    <property type="term" value="F:glycosyltransferase activity"/>
    <property type="evidence" value="ECO:0007669"/>
    <property type="project" value="UniProtKB-KW"/>
</dbReference>
<dbReference type="InterPro" id="IPR008166">
    <property type="entry name" value="Glyco_transf_92"/>
</dbReference>
<evidence type="ECO:0000313" key="7">
    <source>
        <dbReference type="EMBL" id="KAH6686375.1"/>
    </source>
</evidence>
<evidence type="ECO:0000256" key="6">
    <source>
        <dbReference type="SAM" id="Phobius"/>
    </source>
</evidence>
<keyword evidence="5 6" id="KW-0472">Membrane</keyword>
<reference evidence="7" key="1">
    <citation type="journal article" date="2021" name="Nat. Commun.">
        <title>Genetic determinants of endophytism in the Arabidopsis root mycobiome.</title>
        <authorList>
            <person name="Mesny F."/>
            <person name="Miyauchi S."/>
            <person name="Thiergart T."/>
            <person name="Pickel B."/>
            <person name="Atanasova L."/>
            <person name="Karlsson M."/>
            <person name="Huettel B."/>
            <person name="Barry K.W."/>
            <person name="Haridas S."/>
            <person name="Chen C."/>
            <person name="Bauer D."/>
            <person name="Andreopoulos W."/>
            <person name="Pangilinan J."/>
            <person name="LaButti K."/>
            <person name="Riley R."/>
            <person name="Lipzen A."/>
            <person name="Clum A."/>
            <person name="Drula E."/>
            <person name="Henrissat B."/>
            <person name="Kohler A."/>
            <person name="Grigoriev I.V."/>
            <person name="Martin F.M."/>
            <person name="Hacquard S."/>
        </authorList>
    </citation>
    <scope>NUCLEOTIDE SEQUENCE</scope>
    <source>
        <strain evidence="7">MPI-SDFR-AT-0117</strain>
    </source>
</reference>
<proteinExistence type="inferred from homology"/>
<keyword evidence="3" id="KW-0328">Glycosyltransferase</keyword>
<evidence type="ECO:0000256" key="5">
    <source>
        <dbReference type="ARBA" id="ARBA00023136"/>
    </source>
</evidence>
<keyword evidence="4" id="KW-0808">Transferase</keyword>
<evidence type="ECO:0000256" key="2">
    <source>
        <dbReference type="ARBA" id="ARBA00007647"/>
    </source>
</evidence>
<keyword evidence="6" id="KW-1133">Transmembrane helix</keyword>
<dbReference type="AlphaFoldDB" id="A0A9P9A9U9"/>
<dbReference type="Pfam" id="PF01697">
    <property type="entry name" value="Glyco_transf_92"/>
    <property type="match status" value="1"/>
</dbReference>
<organism evidence="7 8">
    <name type="scientific">Plectosphaerella plurivora</name>
    <dbReference type="NCBI Taxonomy" id="936078"/>
    <lineage>
        <taxon>Eukaryota</taxon>
        <taxon>Fungi</taxon>
        <taxon>Dikarya</taxon>
        <taxon>Ascomycota</taxon>
        <taxon>Pezizomycotina</taxon>
        <taxon>Sordariomycetes</taxon>
        <taxon>Hypocreomycetidae</taxon>
        <taxon>Glomerellales</taxon>
        <taxon>Plectosphaerellaceae</taxon>
        <taxon>Plectosphaerella</taxon>
    </lineage>
</organism>
<dbReference type="Proteomes" id="UP000770015">
    <property type="component" value="Unassembled WGS sequence"/>
</dbReference>